<feature type="transmembrane region" description="Helical" evidence="1">
    <location>
        <begin position="46"/>
        <end position="63"/>
    </location>
</feature>
<name>A0A1M7PS03_9BACI</name>
<protein>
    <submittedName>
        <fullName evidence="3">Spore maturation protein B</fullName>
    </submittedName>
</protein>
<dbReference type="Pfam" id="PF07670">
    <property type="entry name" value="Gate"/>
    <property type="match status" value="1"/>
</dbReference>
<feature type="transmembrane region" description="Helical" evidence="1">
    <location>
        <begin position="156"/>
        <end position="176"/>
    </location>
</feature>
<dbReference type="GO" id="GO:0005886">
    <property type="term" value="C:plasma membrane"/>
    <property type="evidence" value="ECO:0007669"/>
    <property type="project" value="TreeGrafter"/>
</dbReference>
<dbReference type="AlphaFoldDB" id="A0A1M7PS03"/>
<organism evidence="3 4">
    <name type="scientific">Gracilibacillus kekensis</name>
    <dbReference type="NCBI Taxonomy" id="1027249"/>
    <lineage>
        <taxon>Bacteria</taxon>
        <taxon>Bacillati</taxon>
        <taxon>Bacillota</taxon>
        <taxon>Bacilli</taxon>
        <taxon>Bacillales</taxon>
        <taxon>Bacillaceae</taxon>
        <taxon>Gracilibacillus</taxon>
    </lineage>
</organism>
<keyword evidence="1" id="KW-0472">Membrane</keyword>
<keyword evidence="1" id="KW-0812">Transmembrane</keyword>
<evidence type="ECO:0000313" key="3">
    <source>
        <dbReference type="EMBL" id="SHN20200.1"/>
    </source>
</evidence>
<dbReference type="PANTHER" id="PTHR35793:SF2">
    <property type="entry name" value="INNER MEMBRANE PROTEIN YJIG"/>
    <property type="match status" value="1"/>
</dbReference>
<dbReference type="Proteomes" id="UP000184184">
    <property type="component" value="Unassembled WGS sequence"/>
</dbReference>
<keyword evidence="4" id="KW-1185">Reference proteome</keyword>
<keyword evidence="1" id="KW-1133">Transmembrane helix</keyword>
<evidence type="ECO:0000313" key="4">
    <source>
        <dbReference type="Proteomes" id="UP000184184"/>
    </source>
</evidence>
<accession>A0A1M7PS03</accession>
<dbReference type="STRING" id="1027249.SAMN05216179_2474"/>
<dbReference type="InterPro" id="IPR011642">
    <property type="entry name" value="Gate_dom"/>
</dbReference>
<dbReference type="InterPro" id="IPR052549">
    <property type="entry name" value="SpmB"/>
</dbReference>
<feature type="domain" description="Nucleoside transporter/FeoB GTPase Gate" evidence="2">
    <location>
        <begin position="47"/>
        <end position="148"/>
    </location>
</feature>
<dbReference type="PANTHER" id="PTHR35793">
    <property type="entry name" value="INNER MEMBRANE PROTEIN YJIG"/>
    <property type="match status" value="1"/>
</dbReference>
<dbReference type="EMBL" id="FRCZ01000004">
    <property type="protein sequence ID" value="SHN20200.1"/>
    <property type="molecule type" value="Genomic_DNA"/>
</dbReference>
<evidence type="ECO:0000259" key="2">
    <source>
        <dbReference type="Pfam" id="PF07670"/>
    </source>
</evidence>
<proteinExistence type="predicted"/>
<feature type="transmembrane region" description="Helical" evidence="1">
    <location>
        <begin position="7"/>
        <end position="26"/>
    </location>
</feature>
<evidence type="ECO:0000256" key="1">
    <source>
        <dbReference type="SAM" id="Phobius"/>
    </source>
</evidence>
<reference evidence="3 4" key="1">
    <citation type="submission" date="2016-11" db="EMBL/GenBank/DDBJ databases">
        <authorList>
            <person name="Jaros S."/>
            <person name="Januszkiewicz K."/>
            <person name="Wedrychowicz H."/>
        </authorList>
    </citation>
    <scope>NUCLEOTIDE SEQUENCE [LARGE SCALE GENOMIC DNA]</scope>
    <source>
        <strain evidence="3 4">CGMCC 1.10681</strain>
    </source>
</reference>
<dbReference type="OrthoDB" id="9805623at2"/>
<gene>
    <name evidence="3" type="ORF">SAMN05216179_2474</name>
</gene>
<sequence>MVEWLTIISIWLVPITIMMILLIAIIKKVPAYEVFVEGGKEGLKMSISLLPFLLGMLVAIAILRSSGALDAFITFLQPVLSKVGFPAEIAPLAILRPISGTAALSVTSEIIKIYGPDSFLGRLASTMQGSTDTTLYILTVYFGAVGIKKMGDALKVGLIADFIGIMVSVMIVTWLFL</sequence>